<feature type="compositionally biased region" description="Acidic residues" evidence="1">
    <location>
        <begin position="11"/>
        <end position="21"/>
    </location>
</feature>
<protein>
    <submittedName>
        <fullName evidence="2">Uncharacterized protein</fullName>
    </submittedName>
</protein>
<organism evidence="2 3">
    <name type="scientific">Vitrella brassicaformis (strain CCMP3155)</name>
    <dbReference type="NCBI Taxonomy" id="1169540"/>
    <lineage>
        <taxon>Eukaryota</taxon>
        <taxon>Sar</taxon>
        <taxon>Alveolata</taxon>
        <taxon>Colpodellida</taxon>
        <taxon>Vitrellaceae</taxon>
        <taxon>Vitrella</taxon>
    </lineage>
</organism>
<accession>A0A0G4H1G8</accession>
<dbReference type="VEuPathDB" id="CryptoDB:Vbra_19280"/>
<dbReference type="AlphaFoldDB" id="A0A0G4H1G8"/>
<evidence type="ECO:0000256" key="1">
    <source>
        <dbReference type="SAM" id="MobiDB-lite"/>
    </source>
</evidence>
<dbReference type="Proteomes" id="UP000041254">
    <property type="component" value="Unassembled WGS sequence"/>
</dbReference>
<evidence type="ECO:0000313" key="3">
    <source>
        <dbReference type="Proteomes" id="UP000041254"/>
    </source>
</evidence>
<feature type="compositionally biased region" description="Acidic residues" evidence="1">
    <location>
        <begin position="28"/>
        <end position="45"/>
    </location>
</feature>
<dbReference type="InParanoid" id="A0A0G4H1G8"/>
<gene>
    <name evidence="2" type="ORF">Vbra_19280</name>
</gene>
<proteinExistence type="predicted"/>
<dbReference type="EMBL" id="CDMY01000938">
    <property type="protein sequence ID" value="CEM37454.1"/>
    <property type="molecule type" value="Genomic_DNA"/>
</dbReference>
<feature type="region of interest" description="Disordered" evidence="1">
    <location>
        <begin position="1"/>
        <end position="45"/>
    </location>
</feature>
<keyword evidence="3" id="KW-1185">Reference proteome</keyword>
<name>A0A0G4H1G8_VITBC</name>
<evidence type="ECO:0000313" key="2">
    <source>
        <dbReference type="EMBL" id="CEM37454.1"/>
    </source>
</evidence>
<sequence>MYARHVPPTQLDEDGMDEDGLEDGRSDDLDEGSVAEDGMDGDQGEWGEEELAVCLAVCLSVCLTGMSIRWMSTAAAINSHKARSHIMAIH</sequence>
<reference evidence="2" key="1">
    <citation type="submission" date="2014-11" db="EMBL/GenBank/DDBJ databases">
        <authorList>
            <person name="Zhu J."/>
            <person name="Qi W."/>
            <person name="Song R."/>
        </authorList>
    </citation>
    <scope>NUCLEOTIDE SEQUENCE [LARGE SCALE GENOMIC DNA]</scope>
</reference>